<dbReference type="STRING" id="113562.SAMN04489716_2338"/>
<dbReference type="RefSeq" id="WP_157751488.1">
    <property type="nucleotide sequence ID" value="NZ_BOMJ01000025.1"/>
</dbReference>
<keyword evidence="2" id="KW-1185">Reference proteome</keyword>
<reference evidence="1 2" key="1">
    <citation type="submission" date="2016-10" db="EMBL/GenBank/DDBJ databases">
        <authorList>
            <person name="de Groot N.N."/>
        </authorList>
    </citation>
    <scope>NUCLEOTIDE SEQUENCE [LARGE SCALE GENOMIC DNA]</scope>
    <source>
        <strain evidence="1 2">DSM 43941</strain>
    </source>
</reference>
<proteinExistence type="predicted"/>
<organism evidence="1 2">
    <name type="scientific">Actinoplanes derwentensis</name>
    <dbReference type="NCBI Taxonomy" id="113562"/>
    <lineage>
        <taxon>Bacteria</taxon>
        <taxon>Bacillati</taxon>
        <taxon>Actinomycetota</taxon>
        <taxon>Actinomycetes</taxon>
        <taxon>Micromonosporales</taxon>
        <taxon>Micromonosporaceae</taxon>
        <taxon>Actinoplanes</taxon>
    </lineage>
</organism>
<dbReference type="AlphaFoldDB" id="A0A1H1X4C3"/>
<protein>
    <submittedName>
        <fullName evidence="1">Uncharacterized protein</fullName>
    </submittedName>
</protein>
<evidence type="ECO:0000313" key="2">
    <source>
        <dbReference type="Proteomes" id="UP000198688"/>
    </source>
</evidence>
<dbReference type="EMBL" id="LT629758">
    <property type="protein sequence ID" value="SDT04194.1"/>
    <property type="molecule type" value="Genomic_DNA"/>
</dbReference>
<name>A0A1H1X4C3_9ACTN</name>
<gene>
    <name evidence="1" type="ORF">SAMN04489716_2338</name>
</gene>
<accession>A0A1H1X4C3</accession>
<dbReference type="Proteomes" id="UP000198688">
    <property type="component" value="Chromosome I"/>
</dbReference>
<evidence type="ECO:0000313" key="1">
    <source>
        <dbReference type="EMBL" id="SDT04194.1"/>
    </source>
</evidence>
<sequence length="47" mass="4958">MFVRLEIHATAGGADAEAFADELAAAVSRHAGVTTAREGRLVVLHRL</sequence>